<dbReference type="KEGG" id="pda:103714297"/>
<dbReference type="PANTHER" id="PTHR31992:SF316">
    <property type="entry name" value="DOF ZINC FINGER PROTEIN DOF1.2"/>
    <property type="match status" value="1"/>
</dbReference>
<reference evidence="13" key="2">
    <citation type="submission" date="2025-08" db="UniProtKB">
        <authorList>
            <consortium name="RefSeq"/>
        </authorList>
    </citation>
    <scope>IDENTIFICATION</scope>
    <source>
        <tissue evidence="13">Young leaves</tissue>
    </source>
</reference>
<dbReference type="GO" id="GO:0003677">
    <property type="term" value="F:DNA binding"/>
    <property type="evidence" value="ECO:0007669"/>
    <property type="project" value="UniProtKB-UniRule"/>
</dbReference>
<evidence type="ECO:0000256" key="1">
    <source>
        <dbReference type="ARBA" id="ARBA00022723"/>
    </source>
</evidence>
<evidence type="ECO:0000256" key="4">
    <source>
        <dbReference type="ARBA" id="ARBA00023015"/>
    </source>
</evidence>
<evidence type="ECO:0000256" key="9">
    <source>
        <dbReference type="RuleBase" id="RU369094"/>
    </source>
</evidence>
<evidence type="ECO:0000256" key="2">
    <source>
        <dbReference type="ARBA" id="ARBA00022771"/>
    </source>
</evidence>
<evidence type="ECO:0000256" key="3">
    <source>
        <dbReference type="ARBA" id="ARBA00022833"/>
    </source>
</evidence>
<keyword evidence="12" id="KW-1185">Reference proteome</keyword>
<evidence type="ECO:0000256" key="10">
    <source>
        <dbReference type="SAM" id="MobiDB-lite"/>
    </source>
</evidence>
<keyword evidence="7 8" id="KW-0539">Nucleus</keyword>
<evidence type="ECO:0000313" key="13">
    <source>
        <dbReference type="RefSeq" id="XP_008799722.2"/>
    </source>
</evidence>
<reference evidence="12" key="1">
    <citation type="journal article" date="2019" name="Nat. Commun.">
        <title>Genome-wide association mapping of date palm fruit traits.</title>
        <authorList>
            <person name="Hazzouri K.M."/>
            <person name="Gros-Balthazard M."/>
            <person name="Flowers J.M."/>
            <person name="Copetti D."/>
            <person name="Lemansour A."/>
            <person name="Lebrun M."/>
            <person name="Masmoudi K."/>
            <person name="Ferrand S."/>
            <person name="Dhar M.I."/>
            <person name="Fresquez Z.A."/>
            <person name="Rosas U."/>
            <person name="Zhang J."/>
            <person name="Talag J."/>
            <person name="Lee S."/>
            <person name="Kudrna D."/>
            <person name="Powell R.F."/>
            <person name="Leitch I.J."/>
            <person name="Krueger R.R."/>
            <person name="Wing R.A."/>
            <person name="Amiri K.M.A."/>
            <person name="Purugganan M.D."/>
        </authorList>
    </citation>
    <scope>NUCLEOTIDE SEQUENCE [LARGE SCALE GENOMIC DNA]</scope>
    <source>
        <strain evidence="12">cv. Khalas</strain>
    </source>
</reference>
<dbReference type="Proteomes" id="UP000228380">
    <property type="component" value="Chromosome 14"/>
</dbReference>
<keyword evidence="6 9" id="KW-0804">Transcription</keyword>
<dbReference type="GO" id="GO:0008270">
    <property type="term" value="F:zinc ion binding"/>
    <property type="evidence" value="ECO:0007669"/>
    <property type="project" value="UniProtKB-KW"/>
</dbReference>
<feature type="domain" description="Dof-type" evidence="11">
    <location>
        <begin position="28"/>
        <end position="82"/>
    </location>
</feature>
<keyword evidence="3 9" id="KW-0862">Zinc</keyword>
<dbReference type="OrthoDB" id="1927254at2759"/>
<evidence type="ECO:0000256" key="7">
    <source>
        <dbReference type="ARBA" id="ARBA00023242"/>
    </source>
</evidence>
<keyword evidence="5 8" id="KW-0238">DNA-binding</keyword>
<evidence type="ECO:0000256" key="6">
    <source>
        <dbReference type="ARBA" id="ARBA00023163"/>
    </source>
</evidence>
<dbReference type="InterPro" id="IPR045174">
    <property type="entry name" value="Dof"/>
</dbReference>
<comment type="subcellular location">
    <subcellularLocation>
        <location evidence="8 9">Nucleus</location>
    </subcellularLocation>
</comment>
<gene>
    <name evidence="13" type="primary">LOC103714297</name>
</gene>
<name>A0A8B7CI14_PHODC</name>
<dbReference type="GeneID" id="103714297"/>
<evidence type="ECO:0000259" key="11">
    <source>
        <dbReference type="PROSITE" id="PS50884"/>
    </source>
</evidence>
<feature type="region of interest" description="Disordered" evidence="10">
    <location>
        <begin position="72"/>
        <end position="143"/>
    </location>
</feature>
<dbReference type="PROSITE" id="PS50884">
    <property type="entry name" value="ZF_DOF_2"/>
    <property type="match status" value="1"/>
</dbReference>
<organism evidence="12 13">
    <name type="scientific">Phoenix dactylifera</name>
    <name type="common">Date palm</name>
    <dbReference type="NCBI Taxonomy" id="42345"/>
    <lineage>
        <taxon>Eukaryota</taxon>
        <taxon>Viridiplantae</taxon>
        <taxon>Streptophyta</taxon>
        <taxon>Embryophyta</taxon>
        <taxon>Tracheophyta</taxon>
        <taxon>Spermatophyta</taxon>
        <taxon>Magnoliopsida</taxon>
        <taxon>Liliopsida</taxon>
        <taxon>Arecaceae</taxon>
        <taxon>Coryphoideae</taxon>
        <taxon>Phoeniceae</taxon>
        <taxon>Phoenix</taxon>
    </lineage>
</organism>
<evidence type="ECO:0000256" key="8">
    <source>
        <dbReference type="PROSITE-ProRule" id="PRU00071"/>
    </source>
</evidence>
<dbReference type="InterPro" id="IPR003851">
    <property type="entry name" value="Znf_Dof"/>
</dbReference>
<dbReference type="PROSITE" id="PS01361">
    <property type="entry name" value="ZF_DOF_1"/>
    <property type="match status" value="1"/>
</dbReference>
<protein>
    <recommendedName>
        <fullName evidence="9">Dof zinc finger protein</fullName>
    </recommendedName>
</protein>
<keyword evidence="4 9" id="KW-0805">Transcription regulation</keyword>
<dbReference type="PANTHER" id="PTHR31992">
    <property type="entry name" value="DOF ZINC FINGER PROTEIN DOF1.4-RELATED"/>
    <property type="match status" value="1"/>
</dbReference>
<keyword evidence="1 9" id="KW-0479">Metal-binding</keyword>
<dbReference type="GO" id="GO:0003700">
    <property type="term" value="F:DNA-binding transcription factor activity"/>
    <property type="evidence" value="ECO:0007669"/>
    <property type="project" value="UniProtKB-UniRule"/>
</dbReference>
<comment type="function">
    <text evidence="9">Transcription factor that binds specifically to a 5'-AA[AG]G-3' consensus core sequence.</text>
</comment>
<accession>A0A8B7CI14</accession>
<dbReference type="GO" id="GO:0005634">
    <property type="term" value="C:nucleus"/>
    <property type="evidence" value="ECO:0007669"/>
    <property type="project" value="UniProtKB-SubCell"/>
</dbReference>
<sequence>MLSRVLPYPLRRSLVAHHSWKPDNELAPICPRCDSSNTKFCYYNNYSLTQPRYFCKGCRRYWTKGGNLRNVPVGGGCRKNRRGVSARPQANHPASQSDLNYDSHGLPDSCRSNHAQHDGMPGSSHHSKNSDLPPSDGSTMDLALPELPGEIMDEPFVSVMEGATNSAMNQMPGQGLNQLGGREITETLFENQTYADDSNFSLDPGSSESVAFSSEGGVTGYDIPVSDCWVAPPTCPGFQPLLEDDLFHHQDLVIGDWYSLDQFYS</sequence>
<dbReference type="RefSeq" id="XP_008799722.2">
    <property type="nucleotide sequence ID" value="XM_008801500.4"/>
</dbReference>
<evidence type="ECO:0000256" key="5">
    <source>
        <dbReference type="ARBA" id="ARBA00023125"/>
    </source>
</evidence>
<evidence type="ECO:0000313" key="12">
    <source>
        <dbReference type="Proteomes" id="UP000228380"/>
    </source>
</evidence>
<dbReference type="Pfam" id="PF02701">
    <property type="entry name" value="Zn_ribbon_Dof"/>
    <property type="match status" value="1"/>
</dbReference>
<keyword evidence="2 8" id="KW-0863">Zinc-finger</keyword>
<proteinExistence type="predicted"/>
<dbReference type="AlphaFoldDB" id="A0A8B7CI14"/>